<evidence type="ECO:0000313" key="4">
    <source>
        <dbReference type="RefSeq" id="XP_071920261.1"/>
    </source>
</evidence>
<name>A0ABM4VL53_COFAR</name>
<organism evidence="3 4">
    <name type="scientific">Coffea arabica</name>
    <name type="common">Arabian coffee</name>
    <dbReference type="NCBI Taxonomy" id="13443"/>
    <lineage>
        <taxon>Eukaryota</taxon>
        <taxon>Viridiplantae</taxon>
        <taxon>Streptophyta</taxon>
        <taxon>Embryophyta</taxon>
        <taxon>Tracheophyta</taxon>
        <taxon>Spermatophyta</taxon>
        <taxon>Magnoliopsida</taxon>
        <taxon>eudicotyledons</taxon>
        <taxon>Gunneridae</taxon>
        <taxon>Pentapetalae</taxon>
        <taxon>asterids</taxon>
        <taxon>lamiids</taxon>
        <taxon>Gentianales</taxon>
        <taxon>Rubiaceae</taxon>
        <taxon>Ixoroideae</taxon>
        <taxon>Gardenieae complex</taxon>
        <taxon>Bertiereae - Coffeeae clade</taxon>
        <taxon>Coffeeae</taxon>
        <taxon>Coffea</taxon>
    </lineage>
</organism>
<feature type="compositionally biased region" description="Pro residues" evidence="2">
    <location>
        <begin position="15"/>
        <end position="24"/>
    </location>
</feature>
<proteinExistence type="predicted"/>
<dbReference type="Proteomes" id="UP001652660">
    <property type="component" value="Chromosome 1c"/>
</dbReference>
<feature type="coiled-coil region" evidence="1">
    <location>
        <begin position="158"/>
        <end position="223"/>
    </location>
</feature>
<dbReference type="GeneID" id="113720128"/>
<reference evidence="4" key="2">
    <citation type="submission" date="2025-08" db="UniProtKB">
        <authorList>
            <consortium name="RefSeq"/>
        </authorList>
    </citation>
    <scope>IDENTIFICATION</scope>
    <source>
        <tissue evidence="4">Leaves</tissue>
    </source>
</reference>
<feature type="coiled-coil region" evidence="1">
    <location>
        <begin position="340"/>
        <end position="409"/>
    </location>
</feature>
<gene>
    <name evidence="4" type="primary">LOC113720128</name>
</gene>
<dbReference type="PANTHER" id="PTHR35468:SF1">
    <property type="entry name" value="MYOSIN-LIKE PROTEIN"/>
    <property type="match status" value="1"/>
</dbReference>
<evidence type="ECO:0000313" key="3">
    <source>
        <dbReference type="Proteomes" id="UP001652660"/>
    </source>
</evidence>
<dbReference type="PANTHER" id="PTHR35468">
    <property type="entry name" value="MYOSIN-LIKE PROTEIN"/>
    <property type="match status" value="1"/>
</dbReference>
<protein>
    <submittedName>
        <fullName evidence="4">Uncharacterized protein isoform X2</fullName>
    </submittedName>
</protein>
<evidence type="ECO:0000256" key="1">
    <source>
        <dbReference type="SAM" id="Coils"/>
    </source>
</evidence>
<feature type="region of interest" description="Disordered" evidence="2">
    <location>
        <begin position="101"/>
        <end position="133"/>
    </location>
</feature>
<dbReference type="RefSeq" id="XP_071920261.1">
    <property type="nucleotide sequence ID" value="XM_072064160.1"/>
</dbReference>
<feature type="compositionally biased region" description="Basic residues" evidence="2">
    <location>
        <begin position="31"/>
        <end position="44"/>
    </location>
</feature>
<feature type="region of interest" description="Disordered" evidence="2">
    <location>
        <begin position="1"/>
        <end position="48"/>
    </location>
</feature>
<evidence type="ECO:0000256" key="2">
    <source>
        <dbReference type="SAM" id="MobiDB-lite"/>
    </source>
</evidence>
<feature type="compositionally biased region" description="Acidic residues" evidence="2">
    <location>
        <begin position="113"/>
        <end position="130"/>
    </location>
</feature>
<keyword evidence="3" id="KW-1185">Reference proteome</keyword>
<accession>A0ABM4VL53</accession>
<sequence length="535" mass="61450">MSTNAATVERKPKWHPIPPPPPSPKILNLPRRNRHRKQHKKPTKKPYCSSHVSLLDLHQKNYYSETGKGKLERLFGQEREFSRSGCSNSVPIIVLNSSAASSSLSGGRRDRVVEEEEEEEEDEEEQEEVGGEGMCGEFMEEKWKFQAEILRAECNFLRMEREVALKKLERNRAQMERTLRSAVQTLISGKKKIFEGKNVNAVLEEEIEELAEKLEELQKSSGLEDLEVRNCNNFDKQACLLQRRLEKIGGLSDNKYVEELQELAEPSLSISNEVGNGSCVLDSRSNKSIDKLERLCEHDVKESVSHEDAKCTGRCKAVVRRIVEQVRAETEQWSQMQGMLMQVRKEMEELQNSRKFWEDQALNSDREVQCLQSSVQEWKEKALTLETKAKATETELADLKMELEKLKTAQGIEQCRVVINDHITPLASISEQLRKENHARGHILKKNHLNVHKACREENAREMLIAKQNGEIMASNESLPLPLGKQLEKEKRMLRRLKEKCRTTTDGRRKLHTYNSGLATLKRSPFDDIGNLSEL</sequence>
<reference evidence="3" key="1">
    <citation type="journal article" date="2025" name="Foods">
        <title>Unveiling the Microbial Signatures of Arabica Coffee Cherries: Insights into Ripeness Specific Diversity, Functional Traits, and Implications for Quality and Safety.</title>
        <authorList>
            <consortium name="RefSeq"/>
            <person name="Tenea G.N."/>
            <person name="Cifuentes V."/>
            <person name="Reyes P."/>
            <person name="Cevallos-Vallejos M."/>
        </authorList>
    </citation>
    <scope>NUCLEOTIDE SEQUENCE [LARGE SCALE GENOMIC DNA]</scope>
</reference>
<keyword evidence="1" id="KW-0175">Coiled coil</keyword>